<keyword evidence="4" id="KW-1185">Reference proteome</keyword>
<keyword evidence="1" id="KW-1133">Transmembrane helix</keyword>
<organism evidence="3 4">
    <name type="scientific">Carya illinoinensis</name>
    <name type="common">Pecan</name>
    <dbReference type="NCBI Taxonomy" id="32201"/>
    <lineage>
        <taxon>Eukaryota</taxon>
        <taxon>Viridiplantae</taxon>
        <taxon>Streptophyta</taxon>
        <taxon>Embryophyta</taxon>
        <taxon>Tracheophyta</taxon>
        <taxon>Spermatophyta</taxon>
        <taxon>Magnoliopsida</taxon>
        <taxon>eudicotyledons</taxon>
        <taxon>Gunneridae</taxon>
        <taxon>Pentapetalae</taxon>
        <taxon>rosids</taxon>
        <taxon>fabids</taxon>
        <taxon>Fagales</taxon>
        <taxon>Juglandaceae</taxon>
        <taxon>Carya</taxon>
    </lineage>
</organism>
<accession>A0A8T1RH07</accession>
<dbReference type="AlphaFoldDB" id="A0A8T1RH07"/>
<keyword evidence="1" id="KW-0472">Membrane</keyword>
<keyword evidence="1" id="KW-0812">Transmembrane</keyword>
<evidence type="ECO:0000313" key="4">
    <source>
        <dbReference type="Proteomes" id="UP000811609"/>
    </source>
</evidence>
<name>A0A8T1RH07_CARIL</name>
<feature type="transmembrane region" description="Helical" evidence="1">
    <location>
        <begin position="145"/>
        <end position="164"/>
    </location>
</feature>
<proteinExistence type="predicted"/>
<gene>
    <name evidence="3" type="ORF">CIPAW_01G017100</name>
</gene>
<dbReference type="EMBL" id="CM031809">
    <property type="protein sequence ID" value="KAG6666237.1"/>
    <property type="molecule type" value="Genomic_DNA"/>
</dbReference>
<evidence type="ECO:0000313" key="3">
    <source>
        <dbReference type="EMBL" id="KAG6666237.1"/>
    </source>
</evidence>
<evidence type="ECO:0000256" key="1">
    <source>
        <dbReference type="SAM" id="Phobius"/>
    </source>
</evidence>
<comment type="caution">
    <text evidence="3">The sequence shown here is derived from an EMBL/GenBank/DDBJ whole genome shotgun (WGS) entry which is preliminary data.</text>
</comment>
<sequence length="167" mass="18001">MLRSSLHTTILFLFFFISSTLRQTSMKTRGSCLREEFPGYKDTNVICMPFPKDKTPSNSRSIVPAPVVSTHGAPLIKVPYKGPSFPAEATTSTPFSMAAKVAIAIGSSPKKLSSKAKPKDRDNISTPSRIAWSIAARTSDEKTPYLQAALYIAILALGAMPLAVPLA</sequence>
<feature type="signal peptide" evidence="2">
    <location>
        <begin position="1"/>
        <end position="22"/>
    </location>
</feature>
<feature type="chain" id="PRO_5035871668" evidence="2">
    <location>
        <begin position="23"/>
        <end position="167"/>
    </location>
</feature>
<keyword evidence="2" id="KW-0732">Signal</keyword>
<reference evidence="3" key="1">
    <citation type="submission" date="2020-12" db="EMBL/GenBank/DDBJ databases">
        <title>WGS assembly of Carya illinoinensis cv. Pawnee.</title>
        <authorList>
            <person name="Platts A."/>
            <person name="Shu S."/>
            <person name="Wright S."/>
            <person name="Barry K."/>
            <person name="Edger P."/>
            <person name="Pires J.C."/>
            <person name="Schmutz J."/>
        </authorList>
    </citation>
    <scope>NUCLEOTIDE SEQUENCE</scope>
    <source>
        <tissue evidence="3">Leaf</tissue>
    </source>
</reference>
<protein>
    <submittedName>
        <fullName evidence="3">Uncharacterized protein</fullName>
    </submittedName>
</protein>
<evidence type="ECO:0000256" key="2">
    <source>
        <dbReference type="SAM" id="SignalP"/>
    </source>
</evidence>
<dbReference type="Proteomes" id="UP000811609">
    <property type="component" value="Chromosome 1"/>
</dbReference>